<protein>
    <recommendedName>
        <fullName evidence="5">SMP-30/Gluconolactonase/LRE-like region domain-containing protein</fullName>
    </recommendedName>
</protein>
<sequence>MSFTITKSILILTLVFIFFQVPTFASSPHFINFRSPNLYPESLSWDRTAQHFIVGSLRHPTLLSVSDAGVINTLVSDDSIPANSSFLGITVDVVHNRILAVVHSHSQPSNSALAAYDLRSPHRRLFLSTLHDTTSTTTAPAANDVAFDFSGNAFVTNSASNFIWKVDLEGKSSVFSKSKTFTKTPGIPEMPCGLNGIVYCSKDYLIVAQSNTGNLYKVDSEDGTARKIQLNKELNSPDGIAFRRDGVLVVVSKEKLYFIKSDNSWSDGVIYDETALDAERFATSVTVGAEDRVYVLYGHVDEGIMGNSQRDEFSILEVRSEEESRGDAVWVYVLIGFGFAYFLVWRFQMRQLYTNMNKKIA</sequence>
<keyword evidence="1" id="KW-0472">Membrane</keyword>
<dbReference type="Gene3D" id="2.120.10.30">
    <property type="entry name" value="TolB, C-terminal domain"/>
    <property type="match status" value="1"/>
</dbReference>
<feature type="chain" id="PRO_5040398861" description="SMP-30/Gluconolactonase/LRE-like region domain-containing protein" evidence="2">
    <location>
        <begin position="26"/>
        <end position="361"/>
    </location>
</feature>
<evidence type="ECO:0008006" key="5">
    <source>
        <dbReference type="Google" id="ProtNLM"/>
    </source>
</evidence>
<dbReference type="AlphaFoldDB" id="A0A9R1VSE3"/>
<keyword evidence="1" id="KW-0812">Transmembrane</keyword>
<dbReference type="OrthoDB" id="1885092at2759"/>
<dbReference type="Proteomes" id="UP000235145">
    <property type="component" value="Unassembled WGS sequence"/>
</dbReference>
<dbReference type="InterPro" id="IPR053224">
    <property type="entry name" value="Sensory_adhesion_molecule"/>
</dbReference>
<accession>A0A9R1VSE3</accession>
<dbReference type="PANTHER" id="PTHR31460">
    <property type="match status" value="1"/>
</dbReference>
<name>A0A9R1VSE3_LACSA</name>
<proteinExistence type="predicted"/>
<comment type="caution">
    <text evidence="3">The sequence shown here is derived from an EMBL/GenBank/DDBJ whole genome shotgun (WGS) entry which is preliminary data.</text>
</comment>
<evidence type="ECO:0000256" key="2">
    <source>
        <dbReference type="SAM" id="SignalP"/>
    </source>
</evidence>
<keyword evidence="2" id="KW-0732">Signal</keyword>
<reference evidence="3 4" key="1">
    <citation type="journal article" date="2017" name="Nat. Commun.">
        <title>Genome assembly with in vitro proximity ligation data and whole-genome triplication in lettuce.</title>
        <authorList>
            <person name="Reyes-Chin-Wo S."/>
            <person name="Wang Z."/>
            <person name="Yang X."/>
            <person name="Kozik A."/>
            <person name="Arikit S."/>
            <person name="Song C."/>
            <person name="Xia L."/>
            <person name="Froenicke L."/>
            <person name="Lavelle D.O."/>
            <person name="Truco M.J."/>
            <person name="Xia R."/>
            <person name="Zhu S."/>
            <person name="Xu C."/>
            <person name="Xu H."/>
            <person name="Xu X."/>
            <person name="Cox K."/>
            <person name="Korf I."/>
            <person name="Meyers B.C."/>
            <person name="Michelmore R.W."/>
        </authorList>
    </citation>
    <scope>NUCLEOTIDE SEQUENCE [LARGE SCALE GENOMIC DNA]</scope>
    <source>
        <strain evidence="4">cv. Salinas</strain>
        <tissue evidence="3">Seedlings</tissue>
    </source>
</reference>
<feature type="transmembrane region" description="Helical" evidence="1">
    <location>
        <begin position="329"/>
        <end position="347"/>
    </location>
</feature>
<dbReference type="FunFam" id="2.120.10.30:FF:000089">
    <property type="entry name" value="Calcium-dependent phosphotriesterase superfamily protein"/>
    <property type="match status" value="1"/>
</dbReference>
<feature type="signal peptide" evidence="2">
    <location>
        <begin position="1"/>
        <end position="25"/>
    </location>
</feature>
<organism evidence="3 4">
    <name type="scientific">Lactuca sativa</name>
    <name type="common">Garden lettuce</name>
    <dbReference type="NCBI Taxonomy" id="4236"/>
    <lineage>
        <taxon>Eukaryota</taxon>
        <taxon>Viridiplantae</taxon>
        <taxon>Streptophyta</taxon>
        <taxon>Embryophyta</taxon>
        <taxon>Tracheophyta</taxon>
        <taxon>Spermatophyta</taxon>
        <taxon>Magnoliopsida</taxon>
        <taxon>eudicotyledons</taxon>
        <taxon>Gunneridae</taxon>
        <taxon>Pentapetalae</taxon>
        <taxon>asterids</taxon>
        <taxon>campanulids</taxon>
        <taxon>Asterales</taxon>
        <taxon>Asteraceae</taxon>
        <taxon>Cichorioideae</taxon>
        <taxon>Cichorieae</taxon>
        <taxon>Lactucinae</taxon>
        <taxon>Lactuca</taxon>
    </lineage>
</organism>
<evidence type="ECO:0000313" key="3">
    <source>
        <dbReference type="EMBL" id="KAJ0210087.1"/>
    </source>
</evidence>
<dbReference type="Gramene" id="rna-gnl|WGS:NBSK|LSAT_4X14640_mrna">
    <property type="protein sequence ID" value="cds-PLY68534.1"/>
    <property type="gene ID" value="gene-LSAT_4X14640"/>
</dbReference>
<dbReference type="SUPFAM" id="SSF101898">
    <property type="entry name" value="NHL repeat"/>
    <property type="match status" value="1"/>
</dbReference>
<keyword evidence="1" id="KW-1133">Transmembrane helix</keyword>
<gene>
    <name evidence="3" type="ORF">LSAT_V11C400163120</name>
</gene>
<dbReference type="InterPro" id="IPR011042">
    <property type="entry name" value="6-blade_b-propeller_TolB-like"/>
</dbReference>
<evidence type="ECO:0000256" key="1">
    <source>
        <dbReference type="SAM" id="Phobius"/>
    </source>
</evidence>
<evidence type="ECO:0000313" key="4">
    <source>
        <dbReference type="Proteomes" id="UP000235145"/>
    </source>
</evidence>
<keyword evidence="4" id="KW-1185">Reference proteome</keyword>
<dbReference type="PANTHER" id="PTHR31460:SF3">
    <property type="entry name" value="MESOCENTIN"/>
    <property type="match status" value="1"/>
</dbReference>
<dbReference type="EMBL" id="NBSK02000004">
    <property type="protein sequence ID" value="KAJ0210087.1"/>
    <property type="molecule type" value="Genomic_DNA"/>
</dbReference>